<keyword evidence="9" id="KW-1185">Reference proteome</keyword>
<evidence type="ECO:0000256" key="1">
    <source>
        <dbReference type="ARBA" id="ARBA00010699"/>
    </source>
</evidence>
<comment type="catalytic activity">
    <reaction evidence="5">
        <text>L-methionyl-tRNA(fMet) + (6R)-10-formyltetrahydrofolate = N-formyl-L-methionyl-tRNA(fMet) + (6S)-5,6,7,8-tetrahydrofolate + H(+)</text>
        <dbReference type="Rhea" id="RHEA:24380"/>
        <dbReference type="Rhea" id="RHEA-COMP:9952"/>
        <dbReference type="Rhea" id="RHEA-COMP:9953"/>
        <dbReference type="ChEBI" id="CHEBI:15378"/>
        <dbReference type="ChEBI" id="CHEBI:57453"/>
        <dbReference type="ChEBI" id="CHEBI:78530"/>
        <dbReference type="ChEBI" id="CHEBI:78844"/>
        <dbReference type="ChEBI" id="CHEBI:195366"/>
        <dbReference type="EC" id="2.1.2.9"/>
    </reaction>
</comment>
<dbReference type="SUPFAM" id="SSF53328">
    <property type="entry name" value="Formyltransferase"/>
    <property type="match status" value="1"/>
</dbReference>
<dbReference type="InterPro" id="IPR011034">
    <property type="entry name" value="Formyl_transferase-like_C_sf"/>
</dbReference>
<dbReference type="SUPFAM" id="SSF50486">
    <property type="entry name" value="FMT C-terminal domain-like"/>
    <property type="match status" value="1"/>
</dbReference>
<sequence>MKILFMGTPDIAVSMLKQILADGYDVIGVVTQPDKKAGRKQEVKMSEVKQCALQNNIPVYQPVRIKDDYKGLMMLGADLIVTCAYGQFIPSELLEAPTYGSINVHASLLPKLRGGAPIHKAIIYGEKETGMSIMRMVKAMDAGAVMAQCKVRIEETDTAGSLYDKLAEAGAKLLSESIVKIKEGKAVFVEQEEEKATFAYTISKEEEFVSFDRDISKVYDHIRGLIPFPVGHGIINNKKVKFHKVRKVEKAIYSKPGEVLGLLDGGFAIAAVNGYVLIDEIQMEGKAKTDAKAFFNGAGKQLVGQCFL</sequence>
<dbReference type="EC" id="2.1.2.9" evidence="2 5"/>
<evidence type="ECO:0000259" key="7">
    <source>
        <dbReference type="Pfam" id="PF02911"/>
    </source>
</evidence>
<dbReference type="EMBL" id="AP019695">
    <property type="protein sequence ID" value="BBK21779.1"/>
    <property type="molecule type" value="Genomic_DNA"/>
</dbReference>
<dbReference type="HAMAP" id="MF_00182">
    <property type="entry name" value="Formyl_trans"/>
    <property type="match status" value="1"/>
</dbReference>
<evidence type="ECO:0000259" key="6">
    <source>
        <dbReference type="Pfam" id="PF00551"/>
    </source>
</evidence>
<evidence type="ECO:0000256" key="2">
    <source>
        <dbReference type="ARBA" id="ARBA00012261"/>
    </source>
</evidence>
<dbReference type="KEGG" id="aarg:Aargi30884_06820"/>
<evidence type="ECO:0000313" key="8">
    <source>
        <dbReference type="EMBL" id="BBK21779.1"/>
    </source>
</evidence>
<dbReference type="InterPro" id="IPR041711">
    <property type="entry name" value="Met-tRNA-FMT_N"/>
</dbReference>
<comment type="similarity">
    <text evidence="1 5">Belongs to the Fmt family.</text>
</comment>
<protein>
    <recommendedName>
        <fullName evidence="2 5">Methionyl-tRNA formyltransferase</fullName>
        <ecNumber evidence="2 5">2.1.2.9</ecNumber>
    </recommendedName>
</protein>
<feature type="domain" description="Formyl transferase C-terminal" evidence="7">
    <location>
        <begin position="202"/>
        <end position="298"/>
    </location>
</feature>
<dbReference type="GO" id="GO:0004479">
    <property type="term" value="F:methionyl-tRNA formyltransferase activity"/>
    <property type="evidence" value="ECO:0007669"/>
    <property type="project" value="UniProtKB-UniRule"/>
</dbReference>
<dbReference type="Pfam" id="PF02911">
    <property type="entry name" value="Formyl_trans_C"/>
    <property type="match status" value="1"/>
</dbReference>
<dbReference type="CDD" id="cd08646">
    <property type="entry name" value="FMT_core_Met-tRNA-FMT_N"/>
    <property type="match status" value="1"/>
</dbReference>
<dbReference type="InterPro" id="IPR044135">
    <property type="entry name" value="Met-tRNA-FMT_C"/>
</dbReference>
<evidence type="ECO:0000256" key="5">
    <source>
        <dbReference type="HAMAP-Rule" id="MF_00182"/>
    </source>
</evidence>
<organism evidence="8 9">
    <name type="scientific">Amedibacterium intestinale</name>
    <dbReference type="NCBI Taxonomy" id="2583452"/>
    <lineage>
        <taxon>Bacteria</taxon>
        <taxon>Bacillati</taxon>
        <taxon>Bacillota</taxon>
        <taxon>Erysipelotrichia</taxon>
        <taxon>Erysipelotrichales</taxon>
        <taxon>Erysipelotrichaceae</taxon>
        <taxon>Amedibacterium</taxon>
    </lineage>
</organism>
<keyword evidence="4 5" id="KW-0648">Protein biosynthesis</keyword>
<evidence type="ECO:0000313" key="9">
    <source>
        <dbReference type="Proteomes" id="UP000464754"/>
    </source>
</evidence>
<dbReference type="PANTHER" id="PTHR11138:SF5">
    <property type="entry name" value="METHIONYL-TRNA FORMYLTRANSFERASE, MITOCHONDRIAL"/>
    <property type="match status" value="1"/>
</dbReference>
<evidence type="ECO:0000256" key="3">
    <source>
        <dbReference type="ARBA" id="ARBA00022679"/>
    </source>
</evidence>
<proteinExistence type="inferred from homology"/>
<accession>A0A6N4TG92</accession>
<reference evidence="9" key="1">
    <citation type="submission" date="2019-05" db="EMBL/GenBank/DDBJ databases">
        <title>Complete genome sequencing of Absiella argi strain JCM 30884.</title>
        <authorList>
            <person name="Sakamoto M."/>
            <person name="Murakami T."/>
            <person name="Mori H."/>
        </authorList>
    </citation>
    <scope>NUCLEOTIDE SEQUENCE [LARGE SCALE GENOMIC DNA]</scope>
    <source>
        <strain evidence="9">JCM 30884</strain>
    </source>
</reference>
<dbReference type="InterPro" id="IPR005793">
    <property type="entry name" value="Formyl_trans_C"/>
</dbReference>
<comment type="function">
    <text evidence="5">Attaches a formyl group to the free amino group of methionyl-tRNA(fMet). The formyl group appears to play a dual role in the initiator identity of N-formylmethionyl-tRNA by promoting its recognition by IF2 and preventing the misappropriation of this tRNA by the elongation apparatus.</text>
</comment>
<dbReference type="InterPro" id="IPR002376">
    <property type="entry name" value="Formyl_transf_N"/>
</dbReference>
<dbReference type="Gene3D" id="3.40.50.12230">
    <property type="match status" value="1"/>
</dbReference>
<feature type="binding site" evidence="5">
    <location>
        <begin position="107"/>
        <end position="110"/>
    </location>
    <ligand>
        <name>(6S)-5,6,7,8-tetrahydrofolate</name>
        <dbReference type="ChEBI" id="CHEBI:57453"/>
    </ligand>
</feature>
<dbReference type="RefSeq" id="WP_240145538.1">
    <property type="nucleotide sequence ID" value="NZ_AP019695.1"/>
</dbReference>
<dbReference type="Proteomes" id="UP000464754">
    <property type="component" value="Chromosome"/>
</dbReference>
<keyword evidence="3 5" id="KW-0808">Transferase</keyword>
<name>A0A6N4TG92_9FIRM</name>
<dbReference type="InterPro" id="IPR036477">
    <property type="entry name" value="Formyl_transf_N_sf"/>
</dbReference>
<evidence type="ECO:0000256" key="4">
    <source>
        <dbReference type="ARBA" id="ARBA00022917"/>
    </source>
</evidence>
<dbReference type="CDD" id="cd08704">
    <property type="entry name" value="Met_tRNA_FMT_C"/>
    <property type="match status" value="1"/>
</dbReference>
<dbReference type="NCBIfam" id="TIGR00460">
    <property type="entry name" value="fmt"/>
    <property type="match status" value="1"/>
</dbReference>
<dbReference type="Pfam" id="PF00551">
    <property type="entry name" value="Formyl_trans_N"/>
    <property type="match status" value="1"/>
</dbReference>
<dbReference type="InterPro" id="IPR005794">
    <property type="entry name" value="Fmt"/>
</dbReference>
<dbReference type="PANTHER" id="PTHR11138">
    <property type="entry name" value="METHIONYL-TRNA FORMYLTRANSFERASE"/>
    <property type="match status" value="1"/>
</dbReference>
<gene>
    <name evidence="5 8" type="primary">fmt</name>
    <name evidence="8" type="ORF">Aargi30884_06820</name>
</gene>
<dbReference type="GO" id="GO:0005829">
    <property type="term" value="C:cytosol"/>
    <property type="evidence" value="ECO:0007669"/>
    <property type="project" value="TreeGrafter"/>
</dbReference>
<feature type="domain" description="Formyl transferase N-terminal" evidence="6">
    <location>
        <begin position="1"/>
        <end position="177"/>
    </location>
</feature>
<dbReference type="AlphaFoldDB" id="A0A6N4TG92"/>